<protein>
    <submittedName>
        <fullName evidence="4">AAA family ATPase</fullName>
    </submittedName>
</protein>
<sequence length="1152" mass="131874">MENARTLLRQALFRLSEIGARYGAPLVATREYVARNLDFPISSDYADFMGFSMEAVAQNTSRLDLYRGPFLDGETDDNRSAWDGWVQDRRQAVDNQLAHFYEYLIRRAETLSDAEQSLYWAEIWMHKQPLSDNPHLVAMQLLSRHGRSNEAGHIFAAYQNRRITHLGIKAGKNVQAFHEYLQLTAPYTFAPESVTVSSKIARYRFITILAIRIDVDMEQISDDLLETHLQQCWSLARQVGYACGGVAHRAPDGIIELRFGLENALEDSPRHALRAAFELRRLAKPGHILRIGMHCCRVLVAPDHALTDLPLRLVRAAALANTQNTGLILTGDAREVLAHSSTLKVDTQALLPVHVSGRETPLFWLGTTQQPQLPKSGSSSFMGRDAECRLIHHLAQTVLTERQGRILWIEGQAGIGKTRLLQEMTERLSQSMRVVRYVCLPMYQHSMLHPIAEVIRDALNLSTLPSENARATLQKLLQDIGEEDDLVYTVWCVWLGLEDEHAKMGILRDYKRLLFDSVILVLTSRLFPMDRTLILEDIHWADSATLEWLQTYLAYLHEYTVLMLVSTRRPIPGLQKIAIHETKLVLAPWDSTTSRHYLRNHLHWTVDIPTEESIIRQGCGVPLYLDSLARQTIFRGLSSDLPNDIQSILEFTIAQADFAQDMMQMSAVLGIEVSLRILQALLPDKTFDVLDHSAARLVDQGLWVATSHGWSYRHDLLKKVVYDSIPSDRRKWLHKKVAQWLENHEPYNHDVLAEHFEKGGEPHVAARHHLLAGWQALRFSLYDVALLHYGRASILLHDQPQDPDLLRAQTAYFLILRLQRGHSTEMAQALDDLENICLCQNHQGWHLLAAQYGRWIAENAANGALAGLHQARNLANTRFDPEVDPQLVAGIGHYVQGWNYLWLGHLEQSKVHLQEAAVRWHEAWAEPLFLAIGDLYQEHALAYLSIIDALQNRHAEGWARLAQVRHTLPEAKYGNMQTVLWTVDIAMGYWTDSPEAAWHTAQKVRQQNSYSLIIAKTLTDAFAAWAEARLGRKSIPWAIHHIRRNLNMLRRVWKFGASSIYLALLDLSVRSGQKHTHGVQFAARRLVRQHNINLHKPEIKRLVAMQNKTWSILSRKKFRRHPTRKQSRRTCNMKRRYPITAVRRFDPDIIVP</sequence>
<proteinExistence type="predicted"/>
<evidence type="ECO:0000259" key="3">
    <source>
        <dbReference type="SMART" id="SM01043"/>
    </source>
</evidence>
<dbReference type="SUPFAM" id="SSF48452">
    <property type="entry name" value="TPR-like"/>
    <property type="match status" value="1"/>
</dbReference>
<dbReference type="InterPro" id="IPR005158">
    <property type="entry name" value="BTAD"/>
</dbReference>
<reference evidence="4 5" key="1">
    <citation type="submission" date="2020-07" db="EMBL/GenBank/DDBJ databases">
        <title>Complete genome sequence analysis of Acidithiobacillus ferrivorans XJFY6S-08 reveals extreme environmental adaptation to alpine acid mine drainage.</title>
        <authorList>
            <person name="Yan L."/>
            <person name="Ni Y."/>
        </authorList>
    </citation>
    <scope>NUCLEOTIDE SEQUENCE [LARGE SCALE GENOMIC DNA]</scope>
    <source>
        <strain evidence="4 5">XJFY6S-08</strain>
    </source>
</reference>
<evidence type="ECO:0000256" key="1">
    <source>
        <dbReference type="ARBA" id="ARBA00022741"/>
    </source>
</evidence>
<dbReference type="GO" id="GO:0004016">
    <property type="term" value="F:adenylate cyclase activity"/>
    <property type="evidence" value="ECO:0007669"/>
    <property type="project" value="TreeGrafter"/>
</dbReference>
<dbReference type="EMBL" id="CP059488">
    <property type="protein sequence ID" value="QQD73632.1"/>
    <property type="molecule type" value="Genomic_DNA"/>
</dbReference>
<dbReference type="Gene3D" id="3.40.50.300">
    <property type="entry name" value="P-loop containing nucleotide triphosphate hydrolases"/>
    <property type="match status" value="1"/>
</dbReference>
<organism evidence="4 5">
    <name type="scientific">Acidithiobacillus ferrivorans</name>
    <dbReference type="NCBI Taxonomy" id="160808"/>
    <lineage>
        <taxon>Bacteria</taxon>
        <taxon>Pseudomonadati</taxon>
        <taxon>Pseudomonadota</taxon>
        <taxon>Acidithiobacillia</taxon>
        <taxon>Acidithiobacillales</taxon>
        <taxon>Acidithiobacillaceae</taxon>
        <taxon>Acidithiobacillus</taxon>
    </lineage>
</organism>
<evidence type="ECO:0000256" key="2">
    <source>
        <dbReference type="ARBA" id="ARBA00022840"/>
    </source>
</evidence>
<dbReference type="Pfam" id="PF03704">
    <property type="entry name" value="BTAD"/>
    <property type="match status" value="1"/>
</dbReference>
<evidence type="ECO:0000313" key="5">
    <source>
        <dbReference type="Proteomes" id="UP000595420"/>
    </source>
</evidence>
<dbReference type="PANTHER" id="PTHR16305:SF28">
    <property type="entry name" value="GUANYLATE CYCLASE DOMAIN-CONTAINING PROTEIN"/>
    <property type="match status" value="1"/>
</dbReference>
<dbReference type="InterPro" id="IPR011990">
    <property type="entry name" value="TPR-like_helical_dom_sf"/>
</dbReference>
<dbReference type="Pfam" id="PF13191">
    <property type="entry name" value="AAA_16"/>
    <property type="match status" value="1"/>
</dbReference>
<dbReference type="SMART" id="SM01043">
    <property type="entry name" value="BTAD"/>
    <property type="match status" value="1"/>
</dbReference>
<accession>A0A7T4WFH9</accession>
<dbReference type="GO" id="GO:0005737">
    <property type="term" value="C:cytoplasm"/>
    <property type="evidence" value="ECO:0007669"/>
    <property type="project" value="TreeGrafter"/>
</dbReference>
<dbReference type="InterPro" id="IPR027417">
    <property type="entry name" value="P-loop_NTPase"/>
</dbReference>
<feature type="domain" description="Bacterial transcriptional activator" evidence="3">
    <location>
        <begin position="46"/>
        <end position="182"/>
    </location>
</feature>
<gene>
    <name evidence="4" type="ORF">H2515_05100</name>
</gene>
<dbReference type="InterPro" id="IPR041664">
    <property type="entry name" value="AAA_16"/>
</dbReference>
<keyword evidence="2" id="KW-0067">ATP-binding</keyword>
<dbReference type="Proteomes" id="UP000595420">
    <property type="component" value="Chromosome"/>
</dbReference>
<name>A0A7T4WFH9_9PROT</name>
<dbReference type="AlphaFoldDB" id="A0A7T4WFH9"/>
<evidence type="ECO:0000313" key="4">
    <source>
        <dbReference type="EMBL" id="QQD73632.1"/>
    </source>
</evidence>
<dbReference type="RefSeq" id="WP_198661070.1">
    <property type="nucleotide sequence ID" value="NZ_CP059488.1"/>
</dbReference>
<dbReference type="PANTHER" id="PTHR16305">
    <property type="entry name" value="TESTICULAR SOLUBLE ADENYLYL CYCLASE"/>
    <property type="match status" value="1"/>
</dbReference>
<dbReference type="GO" id="GO:0005524">
    <property type="term" value="F:ATP binding"/>
    <property type="evidence" value="ECO:0007669"/>
    <property type="project" value="UniProtKB-KW"/>
</dbReference>
<dbReference type="SUPFAM" id="SSF52540">
    <property type="entry name" value="P-loop containing nucleoside triphosphate hydrolases"/>
    <property type="match status" value="1"/>
</dbReference>
<dbReference type="Gene3D" id="1.25.40.10">
    <property type="entry name" value="Tetratricopeptide repeat domain"/>
    <property type="match status" value="1"/>
</dbReference>
<keyword evidence="1" id="KW-0547">Nucleotide-binding</keyword>